<dbReference type="EMBL" id="JANPWB010000007">
    <property type="protein sequence ID" value="KAJ1173774.1"/>
    <property type="molecule type" value="Genomic_DNA"/>
</dbReference>
<evidence type="ECO:0000313" key="2">
    <source>
        <dbReference type="EMBL" id="KAJ1173774.1"/>
    </source>
</evidence>
<evidence type="ECO:0000313" key="3">
    <source>
        <dbReference type="Proteomes" id="UP001066276"/>
    </source>
</evidence>
<proteinExistence type="predicted"/>
<dbReference type="Proteomes" id="UP001066276">
    <property type="component" value="Chromosome 4_1"/>
</dbReference>
<dbReference type="AlphaFoldDB" id="A0AAV7TBT0"/>
<sequence length="92" mass="10034">MLLGVSKATRLEGAVSGPRPGENHGLPQPGRPPTHRFSQRVADEPPRLRGLPIPQGSLGSCRGRSVPSVQVDGEITWLRSPFCFERPQVEKN</sequence>
<name>A0AAV7TBT0_PLEWA</name>
<protein>
    <submittedName>
        <fullName evidence="2">Uncharacterized protein</fullName>
    </submittedName>
</protein>
<evidence type="ECO:0000256" key="1">
    <source>
        <dbReference type="SAM" id="MobiDB-lite"/>
    </source>
</evidence>
<keyword evidence="3" id="KW-1185">Reference proteome</keyword>
<accession>A0AAV7TBT0</accession>
<comment type="caution">
    <text evidence="2">The sequence shown here is derived from an EMBL/GenBank/DDBJ whole genome shotgun (WGS) entry which is preliminary data.</text>
</comment>
<reference evidence="2" key="1">
    <citation type="journal article" date="2022" name="bioRxiv">
        <title>Sequencing and chromosome-scale assembly of the giantPleurodeles waltlgenome.</title>
        <authorList>
            <person name="Brown T."/>
            <person name="Elewa A."/>
            <person name="Iarovenko S."/>
            <person name="Subramanian E."/>
            <person name="Araus A.J."/>
            <person name="Petzold A."/>
            <person name="Susuki M."/>
            <person name="Suzuki K.-i.T."/>
            <person name="Hayashi T."/>
            <person name="Toyoda A."/>
            <person name="Oliveira C."/>
            <person name="Osipova E."/>
            <person name="Leigh N.D."/>
            <person name="Simon A."/>
            <person name="Yun M.H."/>
        </authorList>
    </citation>
    <scope>NUCLEOTIDE SEQUENCE</scope>
    <source>
        <strain evidence="2">20211129_DDA</strain>
        <tissue evidence="2">Liver</tissue>
    </source>
</reference>
<gene>
    <name evidence="2" type="ORF">NDU88_005600</name>
</gene>
<organism evidence="2 3">
    <name type="scientific">Pleurodeles waltl</name>
    <name type="common">Iberian ribbed newt</name>
    <dbReference type="NCBI Taxonomy" id="8319"/>
    <lineage>
        <taxon>Eukaryota</taxon>
        <taxon>Metazoa</taxon>
        <taxon>Chordata</taxon>
        <taxon>Craniata</taxon>
        <taxon>Vertebrata</taxon>
        <taxon>Euteleostomi</taxon>
        <taxon>Amphibia</taxon>
        <taxon>Batrachia</taxon>
        <taxon>Caudata</taxon>
        <taxon>Salamandroidea</taxon>
        <taxon>Salamandridae</taxon>
        <taxon>Pleurodelinae</taxon>
        <taxon>Pleurodeles</taxon>
    </lineage>
</organism>
<feature type="region of interest" description="Disordered" evidence="1">
    <location>
        <begin position="1"/>
        <end position="66"/>
    </location>
</feature>